<dbReference type="EMBL" id="JABBGK010000003">
    <property type="protein sequence ID" value="NML75641.1"/>
    <property type="molecule type" value="Genomic_DNA"/>
</dbReference>
<comment type="caution">
    <text evidence="1">The sequence shown here is derived from an EMBL/GenBank/DDBJ whole genome shotgun (WGS) entry which is preliminary data.</text>
</comment>
<keyword evidence="2" id="KW-1185">Reference proteome</keyword>
<evidence type="ECO:0000313" key="2">
    <source>
        <dbReference type="Proteomes" id="UP000541470"/>
    </source>
</evidence>
<dbReference type="RefSeq" id="WP_169593402.1">
    <property type="nucleotide sequence ID" value="NZ_JABBGK010000003.1"/>
</dbReference>
<accession>A0A7Y0AY42</accession>
<reference evidence="1 2" key="1">
    <citation type="submission" date="2020-04" db="EMBL/GenBank/DDBJ databases">
        <title>Rhizobium sp. S-51 isolated from soil.</title>
        <authorList>
            <person name="Dahal R.H."/>
        </authorList>
    </citation>
    <scope>NUCLEOTIDE SEQUENCE [LARGE SCALE GENOMIC DNA]</scope>
    <source>
        <strain evidence="1 2">S-51</strain>
    </source>
</reference>
<dbReference type="AlphaFoldDB" id="A0A7Y0AY42"/>
<gene>
    <name evidence="1" type="ORF">HHL25_16035</name>
</gene>
<protein>
    <recommendedName>
        <fullName evidence="3">DNA-directed DNA polymerase family A palm domain-containing protein</fullName>
    </recommendedName>
</protein>
<organism evidence="1 2">
    <name type="scientific">Rhizobium terricola</name>
    <dbReference type="NCBI Taxonomy" id="2728849"/>
    <lineage>
        <taxon>Bacteria</taxon>
        <taxon>Pseudomonadati</taxon>
        <taxon>Pseudomonadota</taxon>
        <taxon>Alphaproteobacteria</taxon>
        <taxon>Hyphomicrobiales</taxon>
        <taxon>Rhizobiaceae</taxon>
        <taxon>Rhizobium/Agrobacterium group</taxon>
        <taxon>Rhizobium</taxon>
    </lineage>
</organism>
<evidence type="ECO:0000313" key="1">
    <source>
        <dbReference type="EMBL" id="NML75641.1"/>
    </source>
</evidence>
<proteinExistence type="predicted"/>
<sequence length="422" mass="48497">MTRWLVDTPAKSKHDLAQRRQQFWKPRAIGDEVWQGRDRDRALRLSWRCNEYEFAKCLDLPLAGSAKNVRAMISVAVDAVHTALHFPELRVSCSRRNGWWQETRRYRDPDFTYYNVVPAIDALLEAGILVDYDLQPAGRSTGVQSSYRPAPWLAEIILPELRYEVGEVIRLRDAEGRLIDYRDNDKTRRDRAMLAKINRSLAEAAIDLDVPAAVRDANAIRLDGYSVFPGMTSLYRVYKGGWDRGGRFYGGWWQSCRKTHRQHLTIDGHRTIELDYQQIHPRLLYGIAGRHLEGDAYTIPGWDRGVVKKAFNTLLNTQDFKEARGAIAKNLGTDRDTAEWLMLDITMRHPDIKSYFHSGIGMTLQNIDSEICRQVLVEMYRKGIVALPVHDSFVVAEEHEDTLSQVMQTTFDAVAKTAKKLF</sequence>
<dbReference type="Proteomes" id="UP000541470">
    <property type="component" value="Unassembled WGS sequence"/>
</dbReference>
<evidence type="ECO:0008006" key="3">
    <source>
        <dbReference type="Google" id="ProtNLM"/>
    </source>
</evidence>
<name>A0A7Y0AY42_9HYPH</name>